<protein>
    <recommendedName>
        <fullName evidence="2">Reverse transcriptase domain-containing protein</fullName>
    </recommendedName>
</protein>
<reference evidence="3 4" key="1">
    <citation type="submission" date="2018-12" db="EMBL/GenBank/DDBJ databases">
        <title>The genome of Variovorax gossypii DSM 100435.</title>
        <authorList>
            <person name="Gao J."/>
            <person name="Sun J."/>
        </authorList>
    </citation>
    <scope>NUCLEOTIDE SEQUENCE [LARGE SCALE GENOMIC DNA]</scope>
    <source>
        <strain evidence="3 4">DSM 100435</strain>
    </source>
</reference>
<keyword evidence="4" id="KW-1185">Reference proteome</keyword>
<comment type="similarity">
    <text evidence="1">Belongs to the bacterial reverse transcriptase family.</text>
</comment>
<proteinExistence type="inferred from homology"/>
<dbReference type="Proteomes" id="UP000267418">
    <property type="component" value="Unassembled WGS sequence"/>
</dbReference>
<sequence>MAKPAIEVIASSTALNAAWKRVSRGKLAGPSAFRLGIDGESLESFAQTLETHLMQLSSRLRSGQFKFGSLQPFLIPKSDGKNRLICVPNVGDRVVQRAILDYLTPKNGGWLANGVSFGFVPDLGVPDAVKLAVKYRGTRPWVFKTDITAFFDRIDRKQLLDRVRSQLRQRSLHPLIESAIGCEILAQSERMRKSLKAMDIREGRGVRQGMPLSPFFANLVLAPFDRACTERGLAAIRYADDLIFFAASQVEAVELQEFCLKQLDALNLQIPALGTGSKTQIYGPDEPAEFLGVELRLAIAGGYEVAISPSHMQKIKQRIYSYGNLQELRMRGLDVTRFGNSLRSSVAAYGATYSYCSNSQDLLNHLDSWRKVTMTSIVKALGLDPGKLTADQRWFLGVD</sequence>
<dbReference type="SUPFAM" id="SSF56672">
    <property type="entry name" value="DNA/RNA polymerases"/>
    <property type="match status" value="1"/>
</dbReference>
<evidence type="ECO:0000259" key="2">
    <source>
        <dbReference type="PROSITE" id="PS50878"/>
    </source>
</evidence>
<feature type="domain" description="Reverse transcriptase" evidence="2">
    <location>
        <begin position="56"/>
        <end position="295"/>
    </location>
</feature>
<dbReference type="OrthoDB" id="8068221at2"/>
<comment type="caution">
    <text evidence="3">The sequence shown here is derived from an EMBL/GenBank/DDBJ whole genome shotgun (WGS) entry which is preliminary data.</text>
</comment>
<dbReference type="Pfam" id="PF00078">
    <property type="entry name" value="RVT_1"/>
    <property type="match status" value="1"/>
</dbReference>
<dbReference type="CDD" id="cd01651">
    <property type="entry name" value="RT_G2_intron"/>
    <property type="match status" value="1"/>
</dbReference>
<dbReference type="PANTHER" id="PTHR34047:SF8">
    <property type="entry name" value="PROTEIN YKFC"/>
    <property type="match status" value="1"/>
</dbReference>
<evidence type="ECO:0000256" key="1">
    <source>
        <dbReference type="ARBA" id="ARBA00034120"/>
    </source>
</evidence>
<accession>A0A431TLK6</accession>
<dbReference type="RefSeq" id="WP_126469568.1">
    <property type="nucleotide sequence ID" value="NZ_RXOE01000002.1"/>
</dbReference>
<evidence type="ECO:0000313" key="4">
    <source>
        <dbReference type="Proteomes" id="UP000267418"/>
    </source>
</evidence>
<gene>
    <name evidence="3" type="ORF">EJP69_09080</name>
</gene>
<dbReference type="EMBL" id="RXOE01000002">
    <property type="protein sequence ID" value="RTQ34567.1"/>
    <property type="molecule type" value="Genomic_DNA"/>
</dbReference>
<dbReference type="InterPro" id="IPR043502">
    <property type="entry name" value="DNA/RNA_pol_sf"/>
</dbReference>
<dbReference type="AlphaFoldDB" id="A0A431TLK6"/>
<name>A0A431TLK6_9BURK</name>
<dbReference type="PANTHER" id="PTHR34047">
    <property type="entry name" value="NUCLEAR INTRON MATURASE 1, MITOCHONDRIAL-RELATED"/>
    <property type="match status" value="1"/>
</dbReference>
<organism evidence="3 4">
    <name type="scientific">Variovorax gossypii</name>
    <dbReference type="NCBI Taxonomy" id="1679495"/>
    <lineage>
        <taxon>Bacteria</taxon>
        <taxon>Pseudomonadati</taxon>
        <taxon>Pseudomonadota</taxon>
        <taxon>Betaproteobacteria</taxon>
        <taxon>Burkholderiales</taxon>
        <taxon>Comamonadaceae</taxon>
        <taxon>Variovorax</taxon>
    </lineage>
</organism>
<evidence type="ECO:0000313" key="3">
    <source>
        <dbReference type="EMBL" id="RTQ34567.1"/>
    </source>
</evidence>
<dbReference type="InterPro" id="IPR051083">
    <property type="entry name" value="GrpII_Intron_Splice-Mob/Def"/>
</dbReference>
<dbReference type="PROSITE" id="PS50878">
    <property type="entry name" value="RT_POL"/>
    <property type="match status" value="1"/>
</dbReference>
<dbReference type="InterPro" id="IPR000477">
    <property type="entry name" value="RT_dom"/>
</dbReference>